<reference evidence="1 2" key="1">
    <citation type="submission" date="2018-08" db="EMBL/GenBank/DDBJ databases">
        <title>Complete genomic analysis of a Citrobacter pasteurii isolated from cockles (Cerastoderma edule) containing a new chromosomic qnrB allele.</title>
        <authorList>
            <person name="Rodrigues A."/>
            <person name="Baptista T."/>
            <person name="Quesada A."/>
            <person name="Campos M.J."/>
        </authorList>
    </citation>
    <scope>NUCLEOTIDE SEQUENCE [LARGE SCALE GENOMIC DNA]</scope>
    <source>
        <strain evidence="1 2">BA18</strain>
    </source>
</reference>
<dbReference type="RefSeq" id="WP_149692456.1">
    <property type="nucleotide sequence ID" value="NZ_QRDC01000032.1"/>
</dbReference>
<organism evidence="1 2">
    <name type="scientific">Citrobacter pasteurii</name>
    <dbReference type="NCBI Taxonomy" id="1563222"/>
    <lineage>
        <taxon>Bacteria</taxon>
        <taxon>Pseudomonadati</taxon>
        <taxon>Pseudomonadota</taxon>
        <taxon>Gammaproteobacteria</taxon>
        <taxon>Enterobacterales</taxon>
        <taxon>Enterobacteriaceae</taxon>
        <taxon>Citrobacter</taxon>
    </lineage>
</organism>
<comment type="caution">
    <text evidence="1">The sequence shown here is derived from an EMBL/GenBank/DDBJ whole genome shotgun (WGS) entry which is preliminary data.</text>
</comment>
<dbReference type="EMBL" id="QRDC01000032">
    <property type="protein sequence ID" value="KAA1273302.1"/>
    <property type="molecule type" value="Genomic_DNA"/>
</dbReference>
<dbReference type="AlphaFoldDB" id="A0A6N6JZ50"/>
<proteinExistence type="predicted"/>
<evidence type="ECO:0000313" key="1">
    <source>
        <dbReference type="EMBL" id="KAA1273302.1"/>
    </source>
</evidence>
<evidence type="ECO:0000313" key="2">
    <source>
        <dbReference type="Proteomes" id="UP000468420"/>
    </source>
</evidence>
<gene>
    <name evidence="1" type="ORF">DXF85_23340</name>
</gene>
<name>A0A6N6JZ50_9ENTR</name>
<dbReference type="Proteomes" id="UP000468420">
    <property type="component" value="Unassembled WGS sequence"/>
</dbReference>
<sequence length="278" mass="31928">MVKFIIMSGRREFCDFISSRADSLKLMDSLDKLGGGDFLTYHVTNSNSSTASLIEYIYSKIKYEHDDNVAILSDEFAFSNLSCIKNAFLLCQLEGIFSIKEKQFHNYISSAANKAVKKLNLMKSIVDDGGLGEMARLPIKNFASDRLKDFIREASIRYNSTVSDNDFQKMASDLKMMRKPKKRSEYRNKYYIDDKGRHFSLGDEIHSLYDTKGHDYLCDILAKYRFGCKIDSRKHFNVSAGDNDNSKLSTEFHHCHGDKSIIVRDRSHVNMFSNDFIS</sequence>
<protein>
    <submittedName>
        <fullName evidence="1">Uncharacterized protein</fullName>
    </submittedName>
</protein>
<accession>A0A6N6JZ50</accession>